<gene>
    <name evidence="1" type="ORF">E2C01_101339</name>
</gene>
<name>A0A5B7KJV3_PORTR</name>
<evidence type="ECO:0000313" key="1">
    <source>
        <dbReference type="EMBL" id="MPD05588.1"/>
    </source>
</evidence>
<organism evidence="1 2">
    <name type="scientific">Portunus trituberculatus</name>
    <name type="common">Swimming crab</name>
    <name type="synonym">Neptunus trituberculatus</name>
    <dbReference type="NCBI Taxonomy" id="210409"/>
    <lineage>
        <taxon>Eukaryota</taxon>
        <taxon>Metazoa</taxon>
        <taxon>Ecdysozoa</taxon>
        <taxon>Arthropoda</taxon>
        <taxon>Crustacea</taxon>
        <taxon>Multicrustacea</taxon>
        <taxon>Malacostraca</taxon>
        <taxon>Eumalacostraca</taxon>
        <taxon>Eucarida</taxon>
        <taxon>Decapoda</taxon>
        <taxon>Pleocyemata</taxon>
        <taxon>Brachyura</taxon>
        <taxon>Eubrachyura</taxon>
        <taxon>Portunoidea</taxon>
        <taxon>Portunidae</taxon>
        <taxon>Portuninae</taxon>
        <taxon>Portunus</taxon>
    </lineage>
</organism>
<evidence type="ECO:0000313" key="2">
    <source>
        <dbReference type="Proteomes" id="UP000324222"/>
    </source>
</evidence>
<protein>
    <submittedName>
        <fullName evidence="1">Uncharacterized protein</fullName>
    </submittedName>
</protein>
<proteinExistence type="predicted"/>
<dbReference type="EMBL" id="VSRR010146779">
    <property type="protein sequence ID" value="MPD05588.1"/>
    <property type="molecule type" value="Genomic_DNA"/>
</dbReference>
<reference evidence="1 2" key="1">
    <citation type="submission" date="2019-05" db="EMBL/GenBank/DDBJ databases">
        <title>Another draft genome of Portunus trituberculatus and its Hox gene families provides insights of decapod evolution.</title>
        <authorList>
            <person name="Jeong J.-H."/>
            <person name="Song I."/>
            <person name="Kim S."/>
            <person name="Choi T."/>
            <person name="Kim D."/>
            <person name="Ryu S."/>
            <person name="Kim W."/>
        </authorList>
    </citation>
    <scope>NUCLEOTIDE SEQUENCE [LARGE SCALE GENOMIC DNA]</scope>
    <source>
        <tissue evidence="1">Muscle</tissue>
    </source>
</reference>
<sequence length="31" mass="3336">MVGKGSETLFHVVTPKMRLDGDMGPNMGTTQ</sequence>
<dbReference type="AlphaFoldDB" id="A0A5B7KJV3"/>
<accession>A0A5B7KJV3</accession>
<comment type="caution">
    <text evidence="1">The sequence shown here is derived from an EMBL/GenBank/DDBJ whole genome shotgun (WGS) entry which is preliminary data.</text>
</comment>
<dbReference type="Proteomes" id="UP000324222">
    <property type="component" value="Unassembled WGS sequence"/>
</dbReference>
<keyword evidence="2" id="KW-1185">Reference proteome</keyword>